<dbReference type="AlphaFoldDB" id="A0AAE9E9V3"/>
<dbReference type="PANTHER" id="PTHR22714">
    <property type="entry name" value="PROTEIN CBG02446-RELATED"/>
    <property type="match status" value="1"/>
</dbReference>
<evidence type="ECO:0000256" key="1">
    <source>
        <dbReference type="ARBA" id="ARBA00004141"/>
    </source>
</evidence>
<dbReference type="Proteomes" id="UP000829354">
    <property type="component" value="Chromosome II"/>
</dbReference>
<evidence type="ECO:0000256" key="3">
    <source>
        <dbReference type="ARBA" id="ARBA00022692"/>
    </source>
</evidence>
<gene>
    <name evidence="13" type="ORF">L5515_014694</name>
</gene>
<keyword evidence="14" id="KW-1185">Reference proteome</keyword>
<evidence type="ECO:0000256" key="11">
    <source>
        <dbReference type="SAM" id="Phobius"/>
    </source>
</evidence>
<feature type="transmembrane region" description="Helical" evidence="11">
    <location>
        <begin position="352"/>
        <end position="376"/>
    </location>
</feature>
<keyword evidence="8" id="KW-0325">Glycoprotein</keyword>
<evidence type="ECO:0000256" key="2">
    <source>
        <dbReference type="ARBA" id="ARBA00022448"/>
    </source>
</evidence>
<evidence type="ECO:0000256" key="8">
    <source>
        <dbReference type="ARBA" id="ARBA00023180"/>
    </source>
</evidence>
<reference evidence="13 14" key="1">
    <citation type="submission" date="2022-04" db="EMBL/GenBank/DDBJ databases">
        <title>Chromosome-level reference genomes for two strains of Caenorhabditis briggsae: an improved platform for comparative genomics.</title>
        <authorList>
            <person name="Stevens L."/>
            <person name="Andersen E."/>
        </authorList>
    </citation>
    <scope>NUCLEOTIDE SEQUENCE [LARGE SCALE GENOMIC DNA]</scope>
    <source>
        <strain evidence="13">VX34</strain>
        <tissue evidence="13">Whole-organism</tissue>
    </source>
</reference>
<name>A0AAE9E9V3_CAEBR</name>
<dbReference type="InterPro" id="IPR040128">
    <property type="entry name" value="T25E4.2-like"/>
</dbReference>
<keyword evidence="3 11" id="KW-0812">Transmembrane</keyword>
<keyword evidence="9" id="KW-1071">Ligand-gated ion channel</keyword>
<dbReference type="EMBL" id="CP092621">
    <property type="protein sequence ID" value="UMM18795.1"/>
    <property type="molecule type" value="Genomic_DNA"/>
</dbReference>
<sequence length="379" mass="42957">MAGVRPHLKIGVDSSLNNKGSTFKIGYQVGLEIEQCEMLMKALQWTYEFVQYNNQIGHVLENGTATGMLGDIQKGRIDMACGRFRMTADRARILTFTYPTQLEVNQVYLITNPQKSEDVGFLFRPFSTVVWFLLSITILIVSATFFVLRAVEFKSKEGLTAGIQNSISQVLLSTFNLEIRVKNKSTFFAFHLFSAIWLLAWFHVFVDLYTSELSGMMVVSDKKHMPFEDFYGMVENLRKGIYRLFTPSSDRLPECPREIPPSKCIAMFSEILSRHPPEYGDVTRLNELDFVSSVCPAAYIVRPTFPYLDELNEMIIKVLPAFSAIDNHYTPAYPELSLFDVPSKSSFTLNQLSSIFVIHMLGTLIASLLLIAEILIGKV</sequence>
<dbReference type="Gene3D" id="1.10.287.70">
    <property type="match status" value="1"/>
</dbReference>
<dbReference type="SUPFAM" id="SSF53850">
    <property type="entry name" value="Periplasmic binding protein-like II"/>
    <property type="match status" value="1"/>
</dbReference>
<keyword evidence="4 11" id="KW-1133">Transmembrane helix</keyword>
<comment type="subcellular location">
    <subcellularLocation>
        <location evidence="1">Membrane</location>
        <topology evidence="1">Multi-pass membrane protein</topology>
    </subcellularLocation>
</comment>
<feature type="domain" description="Ionotropic glutamate receptor L-glutamate and glycine-binding" evidence="12">
    <location>
        <begin position="30"/>
        <end position="99"/>
    </location>
</feature>
<organism evidence="13 14">
    <name type="scientific">Caenorhabditis briggsae</name>
    <dbReference type="NCBI Taxonomy" id="6238"/>
    <lineage>
        <taxon>Eukaryota</taxon>
        <taxon>Metazoa</taxon>
        <taxon>Ecdysozoa</taxon>
        <taxon>Nematoda</taxon>
        <taxon>Chromadorea</taxon>
        <taxon>Rhabditida</taxon>
        <taxon>Rhabditina</taxon>
        <taxon>Rhabditomorpha</taxon>
        <taxon>Rhabditoidea</taxon>
        <taxon>Rhabditidae</taxon>
        <taxon>Peloderinae</taxon>
        <taxon>Caenorhabditis</taxon>
    </lineage>
</organism>
<dbReference type="GO" id="GO:0016020">
    <property type="term" value="C:membrane"/>
    <property type="evidence" value="ECO:0007669"/>
    <property type="project" value="UniProtKB-SubCell"/>
</dbReference>
<dbReference type="PANTHER" id="PTHR22714:SF5">
    <property type="entry name" value="PBPE DOMAIN-CONTAINING PROTEIN"/>
    <property type="match status" value="1"/>
</dbReference>
<keyword evidence="7" id="KW-0675">Receptor</keyword>
<evidence type="ECO:0000256" key="5">
    <source>
        <dbReference type="ARBA" id="ARBA00023065"/>
    </source>
</evidence>
<proteinExistence type="predicted"/>
<evidence type="ECO:0000259" key="12">
    <source>
        <dbReference type="Pfam" id="PF10613"/>
    </source>
</evidence>
<evidence type="ECO:0000256" key="10">
    <source>
        <dbReference type="ARBA" id="ARBA00023303"/>
    </source>
</evidence>
<keyword evidence="2" id="KW-0813">Transport</keyword>
<keyword evidence="5" id="KW-0406">Ion transport</keyword>
<dbReference type="Gene3D" id="3.40.190.10">
    <property type="entry name" value="Periplasmic binding protein-like II"/>
    <property type="match status" value="1"/>
</dbReference>
<feature type="transmembrane region" description="Helical" evidence="11">
    <location>
        <begin position="187"/>
        <end position="206"/>
    </location>
</feature>
<dbReference type="GO" id="GO:0015276">
    <property type="term" value="F:ligand-gated monoatomic ion channel activity"/>
    <property type="evidence" value="ECO:0007669"/>
    <property type="project" value="InterPro"/>
</dbReference>
<protein>
    <recommendedName>
        <fullName evidence="12">Ionotropic glutamate receptor L-glutamate and glycine-binding domain-containing protein</fullName>
    </recommendedName>
</protein>
<evidence type="ECO:0000256" key="4">
    <source>
        <dbReference type="ARBA" id="ARBA00022989"/>
    </source>
</evidence>
<dbReference type="Pfam" id="PF10613">
    <property type="entry name" value="Lig_chan-Glu_bd"/>
    <property type="match status" value="1"/>
</dbReference>
<accession>A0AAE9E9V3</accession>
<evidence type="ECO:0000313" key="13">
    <source>
        <dbReference type="EMBL" id="UMM18795.1"/>
    </source>
</evidence>
<keyword evidence="6 11" id="KW-0472">Membrane</keyword>
<evidence type="ECO:0000313" key="14">
    <source>
        <dbReference type="Proteomes" id="UP000829354"/>
    </source>
</evidence>
<feature type="transmembrane region" description="Helical" evidence="11">
    <location>
        <begin position="129"/>
        <end position="148"/>
    </location>
</feature>
<evidence type="ECO:0000256" key="7">
    <source>
        <dbReference type="ARBA" id="ARBA00023170"/>
    </source>
</evidence>
<evidence type="ECO:0000256" key="9">
    <source>
        <dbReference type="ARBA" id="ARBA00023286"/>
    </source>
</evidence>
<evidence type="ECO:0000256" key="6">
    <source>
        <dbReference type="ARBA" id="ARBA00023136"/>
    </source>
</evidence>
<keyword evidence="10" id="KW-0407">Ion channel</keyword>
<dbReference type="InterPro" id="IPR019594">
    <property type="entry name" value="Glu/Gly-bd"/>
</dbReference>